<protein>
    <submittedName>
        <fullName evidence="6">Amino acid adenylation domain-containing protein</fullName>
    </submittedName>
</protein>
<sequence>MKTKKDIESILHLSPLQEGLLFHAIADKAADPYFTQTGFVLEGKLDPEAFARAWQTVVDRHAILRTCFAWEGIAKPVQVVRKAVAISLQSHDWRGRSERAREEDFAAFLAEDRRAGFDFLKPPLMRLALLRIADDAWYFVNSHHHILLDGWSFALVLREALVAYHALVAKTPLDLPPARPYREYLGWVKARNEADAEAFWRGAMAGFHTPTTLPADALPGRALEDDAFPHAERELRFSSAQTEALVACARSHRITLNTLVQGAWSCLLHRHGGEPEVVFGSTVSGRPPDLAGSDSIVGLLINTLPIRVSVADDEPLGPWLQRLQDRNSELRQHEWTPLSQLQRWSEVPGGQALFESIVVFDSYPEEDVAEMPTELRVRALPRPSRPAGDAILTAGRNNYPLSLIVEPTSELRLILCYERRRFTHEGASRLLTQCATLLEAMAARPQARLGELPLMSERERQRILVDWNATEALAPATMSVHELFEAEAQRRPDTLAVVCEYARLSYRELDARANRLAHRLRALGVGTEDRVALCVERSVEMIIGLLGVLKAGAAYVPLDPKFPRERRRDIALDSGARVVIAKADADFGEGVTLLDPAEASLAAEPSSRLSIERRPGQLAYLIYTSGSTGRPKGVAVEHRQLVNYVRGVLGRLPLAESTSMALVSTVAADLGHTSLFGALCSGRTLHVLADERIFDPDRMAEYMRHHAVDGLKIVPSHLTGLLEAKDPERVLPRRCLVIGGEAASAELVEKIHALAPDCRIVNHYGPTETTVGTLTWEVPQDGNRTTASLPIGRPLPNTQAYILDQNLQPVPVGVPGELYIGGAGVARGYHDRSRLTAERFLPDPFGTTPGGRLYRTGDRARYRSDGAIEFLGRTDHQIKLRGYRIELGEIESALREEPNVREAVVVVHDDAGSKRLVAYVAGADIEPTTLLGSLGRRLPDYMLPSVLVPLASLPLTPNGKIDRAALPALGQTAAADPDAFVAPRNEVETILAHVWADVLGKERVSIHDNFFGLGGDSIRSLQVIARANQRGIKLTPKQLFEHPTVAKASEVAVVKKAAAPALPAPPAPEPPKANLSGLTPEELDRLLPDPASIEDVYPLSPMQQGMLFHTLLNPSSGVYLMQQQYTWSGPLDVPLLIEAWQSVIDRHPMMRTSFAWQDLERPLQIVRRVNAADVILVQDLREMPEAERQASIDETLEAELRAGLDMTRAPLMRIRLFRLADETYRIVRSFHHILTDDWCFSVLMMECLNFYGALRSKQSISLPMPRPYRDYIAWLDGRDLAAGEQFWRQELRGFSAPTRLGVERILKEDVEPADTMGDAFIELSPSASQEIAAFAQRHQLTVNTLVQGAWALLLSRYSGNRDVLFGVTVAGRPTELPGVESIVGLFINTLPLRVQVSPERGIVPWLQELLTHNYRIRQFEYPPLVQMQQWSELPNGQSLFNSLVVFENAPLDPRLGEQVGDVQLSFEHDRVHTNYPMTVVAYPGARLGVRLSYDERCFDDAAVRRMLDHLGRALEDMVRHEGGRLGDIALLGDAEQQRLLVDWNSTAGEAPPAASYVSIFEAQVRKTPDADAVSCRGRRLTYSGLNRAADRVAGALRAEGVGPDGIVAVLEERDIDLVVAAVGVLKVGGVYLPLDPSHPSSRLAQVIATSRARVVLTSEAWAPALSDALARLPEGERPRLVLREKLAAHATDATNAAGPGHLAYVIYTSGSTGTPKGAMVEHAGMLNNVWGKVPSLSLTPRDVVGQTASQCFDISVWQLLSALLCGARVHIVPGDVVADPQRLLEEAEAEGITILELVPSLLREIVQAQASTKVLTRLRWMLPTGEALTPDLCRKWFERFPHVPLMNAYGPAECADDVALHVLTAALPSDATHVPIGRSVPHVQLHVLVGDALAPIGAIGELCVGGIGVGRGYIHDPRRTAEVFVPDPFRQEPGARMYRTGDLARRLEDGTLEFIGRRDHQVKVRGFRIELGEIEVRLAEHPGVHATAVLVRAEQLVAYVATGALSQGEPPTGAQLREFLRETLPDYMVPVRFVFLPELPLTPNGKVDRQALPSPDVAAEGATAAIELPRTPTEDVLAGIWGEVLGRERVGIDESFFELGGHSLLATRVVSRVRHAFGVELPLRSLFDHPTVAELARDIDARRTADLVKAPPLVSVPRDNPLPLSFAQQRLWFLAQLEPDSAEYNMTAAVRVTGDLDLALFERSLAALLARHEALRTSFAPNNGEPVQVIAEGAKVPFEAFDLSDTPASEQEARVQRIAAEHAGRPFDLGRAPVIRVAAAKLGAGEHVLVLVVHHIVADGWSMSVLVGELAELYDAERSARPSTLRSLPIQYADFAVWQREWMRGPVREAHLGYWRQRLQDPPPALDLRPDHVPVGAPTYRGARFEMDIEPELAEALRNLGRQHGATLFMTLLAAFEVLLFQRTGQTDLLIGTDVAGRSGVETEGLIGFFVNLLVLRTDLGGAPTFRELLGRVRATTLDAYAHQDLPFEQVVDAVRAPRIPGRHPLVQTLFVMQNTPSSDLELPGLRFRAMDLEWDAARFDLALFVEETSEGTVGVWKYRADLFEATTIEAMATSLLGILRRVAAEPESRITALVATEPKERAKRSRALPAGGLKSFKRATDAFITTRLAKPTETMPLVVEPARRDVDLAAWAQAERTFVEEKLLHHGALLFRGFGLTSVGDFENVARSVCGELFGEYGDLPREKAGKDVYGSTPYPADKAILFHNESSHLPRWPLKQWFFCTQASPEGGATPIVDCRRLHEALSPELRARFQRLGLLYVRNFTPGYDVSWQDFFHTSEPMVVEERCRVSGMRCDWMDGGRLRISQRGPAVLQHPKTRESVFFNQIQLHHPAYLEAPVRESLLAMLGERWLPRHVTYGDGSPIEEETTRVLGELYERYAVRNPWQSGDLLMLDNMLVAHGRDPFKGPRKIVVAMGQMVSHADVEVTP</sequence>
<dbReference type="InterPro" id="IPR020845">
    <property type="entry name" value="AMP-binding_CS"/>
</dbReference>
<evidence type="ECO:0000256" key="1">
    <source>
        <dbReference type="ARBA" id="ARBA00001957"/>
    </source>
</evidence>
<dbReference type="InterPro" id="IPR003819">
    <property type="entry name" value="TauD/TfdA-like"/>
</dbReference>
<dbReference type="PROSITE" id="PS00455">
    <property type="entry name" value="AMP_BINDING"/>
    <property type="match status" value="2"/>
</dbReference>
<keyword evidence="7" id="KW-1185">Reference proteome</keyword>
<dbReference type="SUPFAM" id="SSF51197">
    <property type="entry name" value="Clavaminate synthase-like"/>
    <property type="match status" value="1"/>
</dbReference>
<comment type="cofactor">
    <cofactor evidence="1">
        <name>pantetheine 4'-phosphate</name>
        <dbReference type="ChEBI" id="CHEBI:47942"/>
    </cofactor>
</comment>
<evidence type="ECO:0000256" key="2">
    <source>
        <dbReference type="ARBA" id="ARBA00022450"/>
    </source>
</evidence>
<dbReference type="Gene3D" id="3.40.50.980">
    <property type="match status" value="4"/>
</dbReference>
<feature type="domain" description="Carrier" evidence="5">
    <location>
        <begin position="2068"/>
        <end position="2143"/>
    </location>
</feature>
<dbReference type="SUPFAM" id="SSF47336">
    <property type="entry name" value="ACP-like"/>
    <property type="match status" value="2"/>
</dbReference>
<dbReference type="Gene3D" id="3.30.300.30">
    <property type="match status" value="2"/>
</dbReference>
<proteinExistence type="predicted"/>
<dbReference type="CDD" id="cd05930">
    <property type="entry name" value="A_NRPS"/>
    <property type="match status" value="2"/>
</dbReference>
<dbReference type="InterPro" id="IPR023213">
    <property type="entry name" value="CAT-like_dom_sf"/>
</dbReference>
<evidence type="ECO:0000256" key="4">
    <source>
        <dbReference type="ARBA" id="ARBA00023002"/>
    </source>
</evidence>
<keyword evidence="3" id="KW-0597">Phosphoprotein</keyword>
<dbReference type="Gene3D" id="3.30.559.30">
    <property type="entry name" value="Nonribosomal peptide synthetase, condensation domain"/>
    <property type="match status" value="3"/>
</dbReference>
<dbReference type="SUPFAM" id="SSF56801">
    <property type="entry name" value="Acetyl-CoA synthetase-like"/>
    <property type="match status" value="2"/>
</dbReference>
<keyword evidence="4" id="KW-0560">Oxidoreductase</keyword>
<reference evidence="6" key="1">
    <citation type="submission" date="2021-12" db="EMBL/GenBank/DDBJ databases">
        <title>Discovery of the Pendulisporaceae a myxobacterial family with distinct sporulation behavior and unique specialized metabolism.</title>
        <authorList>
            <person name="Garcia R."/>
            <person name="Popoff A."/>
            <person name="Bader C.D."/>
            <person name="Loehr J."/>
            <person name="Walesch S."/>
            <person name="Walt C."/>
            <person name="Boldt J."/>
            <person name="Bunk B."/>
            <person name="Haeckl F.J.F.P.J."/>
            <person name="Gunesch A.P."/>
            <person name="Birkelbach J."/>
            <person name="Nuebel U."/>
            <person name="Pietschmann T."/>
            <person name="Bach T."/>
            <person name="Mueller R."/>
        </authorList>
    </citation>
    <scope>NUCLEOTIDE SEQUENCE</scope>
    <source>
        <strain evidence="6">MSr11367</strain>
    </source>
</reference>
<dbReference type="Pfam" id="PF00550">
    <property type="entry name" value="PP-binding"/>
    <property type="match status" value="2"/>
</dbReference>
<dbReference type="Gene3D" id="3.60.130.10">
    <property type="entry name" value="Clavaminate synthase-like"/>
    <property type="match status" value="1"/>
</dbReference>
<dbReference type="InterPro" id="IPR025110">
    <property type="entry name" value="AMP-bd_C"/>
</dbReference>
<dbReference type="InterPro" id="IPR010071">
    <property type="entry name" value="AA_adenyl_dom"/>
</dbReference>
<dbReference type="InterPro" id="IPR006162">
    <property type="entry name" value="Ppantetheine_attach_site"/>
</dbReference>
<evidence type="ECO:0000313" key="6">
    <source>
        <dbReference type="EMBL" id="WXB06746.1"/>
    </source>
</evidence>
<evidence type="ECO:0000256" key="3">
    <source>
        <dbReference type="ARBA" id="ARBA00022553"/>
    </source>
</evidence>
<dbReference type="EMBL" id="CP089983">
    <property type="protein sequence ID" value="WXB06746.1"/>
    <property type="molecule type" value="Genomic_DNA"/>
</dbReference>
<dbReference type="SMART" id="SM00823">
    <property type="entry name" value="PKS_PP"/>
    <property type="match status" value="2"/>
</dbReference>
<dbReference type="CDD" id="cd19531">
    <property type="entry name" value="LCL_NRPS-like"/>
    <property type="match status" value="1"/>
</dbReference>
<dbReference type="PROSITE" id="PS50075">
    <property type="entry name" value="CARRIER"/>
    <property type="match status" value="2"/>
</dbReference>
<evidence type="ECO:0000259" key="5">
    <source>
        <dbReference type="PROSITE" id="PS50075"/>
    </source>
</evidence>
<accession>A0ABZ2LC22</accession>
<dbReference type="Gene3D" id="3.30.559.10">
    <property type="entry name" value="Chloramphenicol acetyltransferase-like domain"/>
    <property type="match status" value="3"/>
</dbReference>
<dbReference type="InterPro" id="IPR001242">
    <property type="entry name" value="Condensation_dom"/>
</dbReference>
<dbReference type="SUPFAM" id="SSF52777">
    <property type="entry name" value="CoA-dependent acyltransferases"/>
    <property type="match status" value="6"/>
</dbReference>
<dbReference type="Gene3D" id="2.30.38.10">
    <property type="entry name" value="Luciferase, Domain 3"/>
    <property type="match status" value="2"/>
</dbReference>
<dbReference type="NCBIfam" id="NF003417">
    <property type="entry name" value="PRK04813.1"/>
    <property type="match status" value="2"/>
</dbReference>
<dbReference type="CDD" id="cd19543">
    <property type="entry name" value="DCL_NRPS"/>
    <property type="match status" value="2"/>
</dbReference>
<dbReference type="Pfam" id="PF00501">
    <property type="entry name" value="AMP-binding"/>
    <property type="match status" value="2"/>
</dbReference>
<dbReference type="Gene3D" id="1.10.1200.10">
    <property type="entry name" value="ACP-like"/>
    <property type="match status" value="2"/>
</dbReference>
<dbReference type="NCBIfam" id="TIGR01733">
    <property type="entry name" value="AA-adenyl-dom"/>
    <property type="match status" value="2"/>
</dbReference>
<organism evidence="6 7">
    <name type="scientific">Pendulispora rubella</name>
    <dbReference type="NCBI Taxonomy" id="2741070"/>
    <lineage>
        <taxon>Bacteria</taxon>
        <taxon>Pseudomonadati</taxon>
        <taxon>Myxococcota</taxon>
        <taxon>Myxococcia</taxon>
        <taxon>Myxococcales</taxon>
        <taxon>Sorangiineae</taxon>
        <taxon>Pendulisporaceae</taxon>
        <taxon>Pendulispora</taxon>
    </lineage>
</organism>
<evidence type="ECO:0000313" key="7">
    <source>
        <dbReference type="Proteomes" id="UP001374803"/>
    </source>
</evidence>
<dbReference type="InterPro" id="IPR020806">
    <property type="entry name" value="PKS_PP-bd"/>
</dbReference>
<dbReference type="Pfam" id="PF02668">
    <property type="entry name" value="TauD"/>
    <property type="match status" value="1"/>
</dbReference>
<dbReference type="PANTHER" id="PTHR45527:SF1">
    <property type="entry name" value="FATTY ACID SYNTHASE"/>
    <property type="match status" value="1"/>
</dbReference>
<dbReference type="InterPro" id="IPR009081">
    <property type="entry name" value="PP-bd_ACP"/>
</dbReference>
<dbReference type="InterPro" id="IPR045851">
    <property type="entry name" value="AMP-bd_C_sf"/>
</dbReference>
<dbReference type="InterPro" id="IPR042098">
    <property type="entry name" value="TauD-like_sf"/>
</dbReference>
<dbReference type="RefSeq" id="WP_394836402.1">
    <property type="nucleotide sequence ID" value="NZ_CP089929.1"/>
</dbReference>
<dbReference type="Pfam" id="PF00668">
    <property type="entry name" value="Condensation"/>
    <property type="match status" value="3"/>
</dbReference>
<dbReference type="InterPro" id="IPR036736">
    <property type="entry name" value="ACP-like_sf"/>
</dbReference>
<dbReference type="Pfam" id="PF13193">
    <property type="entry name" value="AMP-binding_C"/>
    <property type="match status" value="2"/>
</dbReference>
<name>A0ABZ2LC22_9BACT</name>
<dbReference type="InterPro" id="IPR000873">
    <property type="entry name" value="AMP-dep_synth/lig_dom"/>
</dbReference>
<feature type="domain" description="Carrier" evidence="5">
    <location>
        <begin position="982"/>
        <end position="1056"/>
    </location>
</feature>
<dbReference type="PROSITE" id="PS00012">
    <property type="entry name" value="PHOSPHOPANTETHEINE"/>
    <property type="match status" value="2"/>
</dbReference>
<keyword evidence="2" id="KW-0596">Phosphopantetheine</keyword>
<dbReference type="PANTHER" id="PTHR45527">
    <property type="entry name" value="NONRIBOSOMAL PEPTIDE SYNTHETASE"/>
    <property type="match status" value="1"/>
</dbReference>
<dbReference type="Proteomes" id="UP001374803">
    <property type="component" value="Chromosome"/>
</dbReference>
<gene>
    <name evidence="6" type="ORF">LVJ94_05795</name>
</gene>